<feature type="region of interest" description="Disordered" evidence="1">
    <location>
        <begin position="624"/>
        <end position="644"/>
    </location>
</feature>
<feature type="compositionally biased region" description="Polar residues" evidence="1">
    <location>
        <begin position="148"/>
        <end position="158"/>
    </location>
</feature>
<dbReference type="EMBL" id="JAWRVI010000048">
    <property type="protein sequence ID" value="KAK4084996.1"/>
    <property type="molecule type" value="Genomic_DNA"/>
</dbReference>
<gene>
    <name evidence="2" type="ORF">Purlil1_10031</name>
</gene>
<evidence type="ECO:0000313" key="3">
    <source>
        <dbReference type="Proteomes" id="UP001287286"/>
    </source>
</evidence>
<feature type="compositionally biased region" description="Low complexity" evidence="1">
    <location>
        <begin position="377"/>
        <end position="387"/>
    </location>
</feature>
<comment type="caution">
    <text evidence="2">The sequence shown here is derived from an EMBL/GenBank/DDBJ whole genome shotgun (WGS) entry which is preliminary data.</text>
</comment>
<feature type="compositionally biased region" description="Pro residues" evidence="1">
    <location>
        <begin position="628"/>
        <end position="637"/>
    </location>
</feature>
<evidence type="ECO:0000313" key="2">
    <source>
        <dbReference type="EMBL" id="KAK4084996.1"/>
    </source>
</evidence>
<evidence type="ECO:0000256" key="1">
    <source>
        <dbReference type="SAM" id="MobiDB-lite"/>
    </source>
</evidence>
<feature type="region of interest" description="Disordered" evidence="1">
    <location>
        <begin position="366"/>
        <end position="387"/>
    </location>
</feature>
<accession>A0ABR0BNT7</accession>
<name>A0ABR0BNT7_PURLI</name>
<feature type="region of interest" description="Disordered" evidence="1">
    <location>
        <begin position="559"/>
        <end position="578"/>
    </location>
</feature>
<protein>
    <submittedName>
        <fullName evidence="2">Uncharacterized protein</fullName>
    </submittedName>
</protein>
<proteinExistence type="predicted"/>
<dbReference type="Proteomes" id="UP001287286">
    <property type="component" value="Unassembled WGS sequence"/>
</dbReference>
<feature type="region of interest" description="Disordered" evidence="1">
    <location>
        <begin position="148"/>
        <end position="174"/>
    </location>
</feature>
<keyword evidence="3" id="KW-1185">Reference proteome</keyword>
<reference evidence="2 3" key="1">
    <citation type="journal article" date="2024" name="Microbiol. Resour. Announc.">
        <title>Genome annotations for the ascomycete fungi Trichoderma harzianum, Trichoderma aggressivum, and Purpureocillium lilacinum.</title>
        <authorList>
            <person name="Beijen E.P.W."/>
            <person name="Ohm R.A."/>
        </authorList>
    </citation>
    <scope>NUCLEOTIDE SEQUENCE [LARGE SCALE GENOMIC DNA]</scope>
    <source>
        <strain evidence="2 3">CBS 150709</strain>
    </source>
</reference>
<feature type="region of interest" description="Disordered" evidence="1">
    <location>
        <begin position="491"/>
        <end position="525"/>
    </location>
</feature>
<feature type="compositionally biased region" description="Pro residues" evidence="1">
    <location>
        <begin position="564"/>
        <end position="578"/>
    </location>
</feature>
<organism evidence="2 3">
    <name type="scientific">Purpureocillium lilacinum</name>
    <name type="common">Paecilomyces lilacinus</name>
    <dbReference type="NCBI Taxonomy" id="33203"/>
    <lineage>
        <taxon>Eukaryota</taxon>
        <taxon>Fungi</taxon>
        <taxon>Dikarya</taxon>
        <taxon>Ascomycota</taxon>
        <taxon>Pezizomycotina</taxon>
        <taxon>Sordariomycetes</taxon>
        <taxon>Hypocreomycetidae</taxon>
        <taxon>Hypocreales</taxon>
        <taxon>Ophiocordycipitaceae</taxon>
        <taxon>Purpureocillium</taxon>
    </lineage>
</organism>
<sequence>MDTDAGSTPVQRNTGTTAACVEKEWHGGSSVCHVTAGSNASGGPPRGLADDNDGEWIAERRARVGARPVARCGADDGGWHYEERAHGEGSNSVDPAKDAACRCPPLPPLIDIISFPLIVIIDARQKHHHGPPSMPPSRVVTALTARLSNEQQASSTKQAPPVVATPRPTPPGPVLRHATRQVEDANEDAPAVRADAQWLVQRAPTRRQGKERDSMQLVRHLRHGAGAPRCAVDRYGAGRCGFTGSCWRMEWKVGQQRGDPVDSLWTVGTSGHGQHRHPGITSQSTAVGDIVVNMTTAVPSATRQQIIGVSVPLVSVLHHLILTLFFHPQRHASICHFPRWVPACSAIEQGKHRPVVSSPRAPRVIASPDFQKPATPRPFRLAPARSSSSSKPAAFQVRVQAQALPRLAQARQRSLVGTRSPTCLQLRVHRPVPSNRNYTAPRPSLALRLGGYCLLARLLVGLPGRRGALCSPTALLPVEAATLWARLGSSNLEPTADPRPPAPQRFAHRPPARRPSTTGPRGPAWPAAVARCCWPRPPRPPQPTWNLSRNPQLDIATTIRTTTSPPPPPLPPSLPPPPAQITLPTRLAVVPLTSRALHGLLASLFSPKHHGNCSLYCTSTNLDGPEPNRQPPNPPPIAGTTPNGRLLRAPHCAFVFDPAPQ</sequence>